<organism evidence="4 5">
    <name type="scientific">Streptomyces phaeochromogenes</name>
    <dbReference type="NCBI Taxonomy" id="1923"/>
    <lineage>
        <taxon>Bacteria</taxon>
        <taxon>Bacillati</taxon>
        <taxon>Actinomycetota</taxon>
        <taxon>Actinomycetes</taxon>
        <taxon>Kitasatosporales</taxon>
        <taxon>Streptomycetaceae</taxon>
        <taxon>Streptomyces</taxon>
        <taxon>Streptomyces phaeochromogenes group</taxon>
    </lineage>
</organism>
<accession>A0ABZ1HM88</accession>
<reference evidence="4 5" key="1">
    <citation type="submission" date="2022-10" db="EMBL/GenBank/DDBJ databases">
        <title>The complete genomes of actinobacterial strains from the NBC collection.</title>
        <authorList>
            <person name="Joergensen T.S."/>
            <person name="Alvarez Arevalo M."/>
            <person name="Sterndorff E.B."/>
            <person name="Faurdal D."/>
            <person name="Vuksanovic O."/>
            <person name="Mourched A.-S."/>
            <person name="Charusanti P."/>
            <person name="Shaw S."/>
            <person name="Blin K."/>
            <person name="Weber T."/>
        </authorList>
    </citation>
    <scope>NUCLEOTIDE SEQUENCE [LARGE SCALE GENOMIC DNA]</scope>
    <source>
        <strain evidence="4 5">NBC 01752</strain>
    </source>
</reference>
<dbReference type="RefSeq" id="WP_326761659.1">
    <property type="nucleotide sequence ID" value="NZ_CP109135.1"/>
</dbReference>
<dbReference type="Pfam" id="PF01547">
    <property type="entry name" value="SBP_bac_1"/>
    <property type="match status" value="1"/>
</dbReference>
<dbReference type="InterPro" id="IPR006059">
    <property type="entry name" value="SBP"/>
</dbReference>
<dbReference type="Gene3D" id="3.40.190.10">
    <property type="entry name" value="Periplasmic binding protein-like II"/>
    <property type="match status" value="2"/>
</dbReference>
<comment type="similarity">
    <text evidence="1">Belongs to the bacterial solute-binding protein 1 family.</text>
</comment>
<feature type="signal peptide" evidence="3">
    <location>
        <begin position="1"/>
        <end position="24"/>
    </location>
</feature>
<evidence type="ECO:0000313" key="5">
    <source>
        <dbReference type="Proteomes" id="UP001340816"/>
    </source>
</evidence>
<evidence type="ECO:0000256" key="3">
    <source>
        <dbReference type="SAM" id="SignalP"/>
    </source>
</evidence>
<feature type="chain" id="PRO_5046606263" evidence="3">
    <location>
        <begin position="25"/>
        <end position="453"/>
    </location>
</feature>
<dbReference type="PANTHER" id="PTHR43649:SF29">
    <property type="entry name" value="OSMOPROTECTIVE COMPOUNDS-BINDING PROTEIN GGTB"/>
    <property type="match status" value="1"/>
</dbReference>
<keyword evidence="2" id="KW-0813">Transport</keyword>
<dbReference type="Proteomes" id="UP001340816">
    <property type="component" value="Chromosome"/>
</dbReference>
<dbReference type="SUPFAM" id="SSF53850">
    <property type="entry name" value="Periplasmic binding protein-like II"/>
    <property type="match status" value="1"/>
</dbReference>
<evidence type="ECO:0000256" key="2">
    <source>
        <dbReference type="ARBA" id="ARBA00022448"/>
    </source>
</evidence>
<name>A0ABZ1HM88_STRPH</name>
<evidence type="ECO:0000256" key="1">
    <source>
        <dbReference type="ARBA" id="ARBA00008520"/>
    </source>
</evidence>
<gene>
    <name evidence="4" type="ORF">OHB35_44435</name>
</gene>
<keyword evidence="3" id="KW-0732">Signal</keyword>
<dbReference type="PROSITE" id="PS51257">
    <property type="entry name" value="PROKAR_LIPOPROTEIN"/>
    <property type="match status" value="1"/>
</dbReference>
<keyword evidence="5" id="KW-1185">Reference proteome</keyword>
<dbReference type="InterPro" id="IPR050490">
    <property type="entry name" value="Bact_solute-bd_prot1"/>
</dbReference>
<sequence length="453" mass="47103">MRTTPGALPVLLLTSCLLTTAACANSTSTGSSSQTTGASQKLAAAAREEALAAADGKKIGGKVTMLGINGGAEGKLIKDALKPFTDATGIQVDYTGNEDLATVVQTRVQAGNPPDVVDAADLGSLLRYAKQGKLVDLGSLIGTGTLKSSYPQSLLDAATVNGKTYGVFTEIDNFMVWYNPKTYKGPKAPATWAELEKFTKQQARAGKTPWCMAQNAGAGSGWPGAQWIENWFLKHYGAAKLTDWANGKLSWTSPEVTAAWKAFGAVATDSKMVAGGPTTVLSTSVVNNGTGLVSSPPTCSVMLWGVYAGGVTLSQNASLKAGEDLDFFPVPAGSPAHADDELFSGHVAYAFNDNPQTRALLKYWASAPAQSILVASGQWTEANTKIPASAYTNPLLKKASQQLLNGKNLVTGPSMSSSPAIVTAFDKGVVGYIQKPGSLSDILSGIQRIVSTG</sequence>
<evidence type="ECO:0000313" key="4">
    <source>
        <dbReference type="EMBL" id="WSD19723.1"/>
    </source>
</evidence>
<protein>
    <submittedName>
        <fullName evidence="4">Extracellular solute-binding protein</fullName>
    </submittedName>
</protein>
<dbReference type="PANTHER" id="PTHR43649">
    <property type="entry name" value="ARABINOSE-BINDING PROTEIN-RELATED"/>
    <property type="match status" value="1"/>
</dbReference>
<dbReference type="EMBL" id="CP109135">
    <property type="protein sequence ID" value="WSD19723.1"/>
    <property type="molecule type" value="Genomic_DNA"/>
</dbReference>
<proteinExistence type="inferred from homology"/>